<gene>
    <name evidence="3" type="ORF">CEXT_717311</name>
</gene>
<keyword evidence="4" id="KW-1185">Reference proteome</keyword>
<dbReference type="AlphaFoldDB" id="A0AAV4Y194"/>
<evidence type="ECO:0000313" key="4">
    <source>
        <dbReference type="Proteomes" id="UP001054945"/>
    </source>
</evidence>
<feature type="signal peptide" evidence="2">
    <location>
        <begin position="1"/>
        <end position="16"/>
    </location>
</feature>
<dbReference type="Proteomes" id="UP001054945">
    <property type="component" value="Unassembled WGS sequence"/>
</dbReference>
<keyword evidence="2" id="KW-0732">Signal</keyword>
<feature type="region of interest" description="Disordered" evidence="1">
    <location>
        <begin position="63"/>
        <end position="85"/>
    </location>
</feature>
<protein>
    <submittedName>
        <fullName evidence="3">Uncharacterized protein</fullName>
    </submittedName>
</protein>
<reference evidence="3 4" key="1">
    <citation type="submission" date="2021-06" db="EMBL/GenBank/DDBJ databases">
        <title>Caerostris extrusa draft genome.</title>
        <authorList>
            <person name="Kono N."/>
            <person name="Arakawa K."/>
        </authorList>
    </citation>
    <scope>NUCLEOTIDE SEQUENCE [LARGE SCALE GENOMIC DNA]</scope>
</reference>
<feature type="compositionally biased region" description="Polar residues" evidence="1">
    <location>
        <begin position="68"/>
        <end position="85"/>
    </location>
</feature>
<organism evidence="3 4">
    <name type="scientific">Caerostris extrusa</name>
    <name type="common">Bark spider</name>
    <name type="synonym">Caerostris bankana</name>
    <dbReference type="NCBI Taxonomy" id="172846"/>
    <lineage>
        <taxon>Eukaryota</taxon>
        <taxon>Metazoa</taxon>
        <taxon>Ecdysozoa</taxon>
        <taxon>Arthropoda</taxon>
        <taxon>Chelicerata</taxon>
        <taxon>Arachnida</taxon>
        <taxon>Araneae</taxon>
        <taxon>Araneomorphae</taxon>
        <taxon>Entelegynae</taxon>
        <taxon>Araneoidea</taxon>
        <taxon>Araneidae</taxon>
        <taxon>Caerostris</taxon>
    </lineage>
</organism>
<evidence type="ECO:0000256" key="1">
    <source>
        <dbReference type="SAM" id="MobiDB-lite"/>
    </source>
</evidence>
<name>A0AAV4Y194_CAEEX</name>
<sequence>MWIRILLLSIGSHVNTFRPTDLPTGKLLSPDQPAGVAEASGAEECAVRVPQDGPARIPRRLERHQGEGASTASWWTPSRTTCPTC</sequence>
<evidence type="ECO:0000313" key="3">
    <source>
        <dbReference type="EMBL" id="GIZ01077.1"/>
    </source>
</evidence>
<accession>A0AAV4Y194</accession>
<proteinExistence type="predicted"/>
<feature type="chain" id="PRO_5043842609" evidence="2">
    <location>
        <begin position="17"/>
        <end position="85"/>
    </location>
</feature>
<comment type="caution">
    <text evidence="3">The sequence shown here is derived from an EMBL/GenBank/DDBJ whole genome shotgun (WGS) entry which is preliminary data.</text>
</comment>
<dbReference type="EMBL" id="BPLR01001250">
    <property type="protein sequence ID" value="GIZ01077.1"/>
    <property type="molecule type" value="Genomic_DNA"/>
</dbReference>
<evidence type="ECO:0000256" key="2">
    <source>
        <dbReference type="SAM" id="SignalP"/>
    </source>
</evidence>